<dbReference type="Gene3D" id="4.10.60.10">
    <property type="entry name" value="Zinc finger, CCHC-type"/>
    <property type="match status" value="1"/>
</dbReference>
<dbReference type="Gene3D" id="3.10.10.10">
    <property type="entry name" value="HIV Type 1 Reverse Transcriptase, subunit A, domain 1"/>
    <property type="match status" value="1"/>
</dbReference>
<dbReference type="SMART" id="SM00343">
    <property type="entry name" value="ZnF_C2HC"/>
    <property type="match status" value="1"/>
</dbReference>
<dbReference type="InterPro" id="IPR055475">
    <property type="entry name" value="DUF7047"/>
</dbReference>
<dbReference type="InterPro" id="IPR012337">
    <property type="entry name" value="RNaseH-like_sf"/>
</dbReference>
<dbReference type="GO" id="GO:0003676">
    <property type="term" value="F:nucleic acid binding"/>
    <property type="evidence" value="ECO:0007669"/>
    <property type="project" value="InterPro"/>
</dbReference>
<feature type="domain" description="CCHC-type" evidence="3">
    <location>
        <begin position="204"/>
        <end position="219"/>
    </location>
</feature>
<keyword evidence="1" id="KW-0863">Zinc-finger</keyword>
<protein>
    <submittedName>
        <fullName evidence="6">Uncharacterized protein</fullName>
    </submittedName>
</protein>
<reference evidence="6" key="1">
    <citation type="journal article" date="2014" name="Nat. Genet.">
        <title>Genome and transcriptome of the porcine whipworm Trichuris suis.</title>
        <authorList>
            <person name="Jex A.R."/>
            <person name="Nejsum P."/>
            <person name="Schwarz E.M."/>
            <person name="Hu L."/>
            <person name="Young N.D."/>
            <person name="Hall R.S."/>
            <person name="Korhonen P.K."/>
            <person name="Liao S."/>
            <person name="Thamsborg S."/>
            <person name="Xia J."/>
            <person name="Xu P."/>
            <person name="Wang S."/>
            <person name="Scheerlinck J.P."/>
            <person name="Hofmann A."/>
            <person name="Sternberg P.W."/>
            <person name="Wang J."/>
            <person name="Gasser R.B."/>
        </authorList>
    </citation>
    <scope>NUCLEOTIDE SEQUENCE [LARGE SCALE GENOMIC DNA]</scope>
    <source>
        <strain evidence="6">DCEP-RM93F</strain>
    </source>
</reference>
<dbReference type="PROSITE" id="PS50994">
    <property type="entry name" value="INTEGRASE"/>
    <property type="match status" value="1"/>
</dbReference>
<accession>A0A085NL15</accession>
<feature type="region of interest" description="Disordered" evidence="2">
    <location>
        <begin position="216"/>
        <end position="263"/>
    </location>
</feature>
<dbReference type="InterPro" id="IPR043502">
    <property type="entry name" value="DNA/RNA_pol_sf"/>
</dbReference>
<dbReference type="GO" id="GO:0042575">
    <property type="term" value="C:DNA polymerase complex"/>
    <property type="evidence" value="ECO:0007669"/>
    <property type="project" value="UniProtKB-ARBA"/>
</dbReference>
<evidence type="ECO:0000256" key="1">
    <source>
        <dbReference type="PROSITE-ProRule" id="PRU00047"/>
    </source>
</evidence>
<dbReference type="Gene3D" id="3.30.420.10">
    <property type="entry name" value="Ribonuclease H-like superfamily/Ribonuclease H"/>
    <property type="match status" value="2"/>
</dbReference>
<dbReference type="GO" id="GO:0008270">
    <property type="term" value="F:zinc ion binding"/>
    <property type="evidence" value="ECO:0007669"/>
    <property type="project" value="UniProtKB-KW"/>
</dbReference>
<dbReference type="InterPro" id="IPR002156">
    <property type="entry name" value="RNaseH_domain"/>
</dbReference>
<gene>
    <name evidence="6" type="ORF">M514_09540</name>
</gene>
<dbReference type="SUPFAM" id="SSF56672">
    <property type="entry name" value="DNA/RNA polymerases"/>
    <property type="match status" value="1"/>
</dbReference>
<evidence type="ECO:0000259" key="5">
    <source>
        <dbReference type="PROSITE" id="PS50994"/>
    </source>
</evidence>
<sequence length="1208" mass="134339">MERTSTDTKTESRRTDASLDVRLIPEYDGSSSQPISEWLEKVELVCRIRGIDDVTCVIPLRLAGGAYAVYSQLPLDQQRDAGKVKDALRAAFEVDRFVAYERFISRKLRTNEQPDAFLADLRRLAGLFGGLTDEGLACAFVAGLPGNVRQPLRAGSRMENLSLQDIVGRARAVLNDDFVMDRSDACLGAAEPRRRQQQVRQAQKCFSCGGMGHFARECPTPRQSQDADEPLRANVRRKGRETPLGERRKRQPAPPTNDDQSAALYTTAHRRRLPQRARRHWVHNVRSPRQWLQTVDETACRSAGGQWKGAGVPRHGRVDAKPLGFDFILGMNGIEALGGVFVSKGPRVSFGPESAPVCSAGVVPVRLEERDFTVAFDPVKRVWTAAWKWTGSEGPALLKNSVKEYPPNPRIRASYEAEVEKWVDKGWLVPYDARRHGQAKGLIPLMAVVQRHKQKVRPVMDFRELNTHIESFTAAADVCADRLRQWRRQGANVAVIDLNDAYLQVHVDEALWPYQTVEFRGHRYCLTRLGFGLNVAPLIMKTVLSSVLSQNPAIKQGTSAYIDDILVNESVVPTRHVEEELERYGLQCKPPERLVDGARVLGLKVSKERGQLMWARGNPVGDVPQELTRRAVFAYCGELVGHLPVCGWLRVAAAFAKRSANAATRSWDDPTDDATIRPLLEEISARVKNDDPARGVWNVSGDMARLWVDASGLALGVALEVGGAILEDASWLRRDEAQHINMAELDAVIRGLNLALSWKMRTVELMTDSATVHRWVSDGLSGKARLRTKAAGEMLIRRRISTVVSLVEEYALQLSVTLVKSEDNRADALTRVPQRWLKAATGPSDSVCAAASDSEAMRLIAAVHHAAGHPGVRRTSYFVRRSNPAIDRGLVRQVVTECQVCQSIDPPSAKWEHGTLEVPRIWQRVAIDITHCGARPVLTLIDCGPSRFAVWRPLRLQTSADVIEQLENIFCERGAPEELLLDNDTAFRSRPFTAFAAHWGVRLRFRCAYVPSGNGIAERCHRSVKVIAARKGCSIPEAVYLYNVTPRVDCSESSTPAAAMYPYDVRVREVDQLPTQDQPGAAPYVVGEKVWIKPPGARCVSTYHQGTVTAVLSRHAVEVDGTPRHVRDLRHRMAPEETHEQVPPGDDPNDELVLHFTRPEAHSMPVDEEPLATTADEENVIRELDVPSAGLRRSSRLRRARSCACSGT</sequence>
<dbReference type="InterPro" id="IPR036875">
    <property type="entry name" value="Znf_CCHC_sf"/>
</dbReference>
<dbReference type="PANTHER" id="PTHR37984:SF5">
    <property type="entry name" value="PROTEIN NYNRIN-LIKE"/>
    <property type="match status" value="1"/>
</dbReference>
<organism evidence="6">
    <name type="scientific">Trichuris suis</name>
    <name type="common">pig whipworm</name>
    <dbReference type="NCBI Taxonomy" id="68888"/>
    <lineage>
        <taxon>Eukaryota</taxon>
        <taxon>Metazoa</taxon>
        <taxon>Ecdysozoa</taxon>
        <taxon>Nematoda</taxon>
        <taxon>Enoplea</taxon>
        <taxon>Dorylaimia</taxon>
        <taxon>Trichinellida</taxon>
        <taxon>Trichuridae</taxon>
        <taxon>Trichuris</taxon>
    </lineage>
</organism>
<dbReference type="GO" id="GO:0019899">
    <property type="term" value="F:enzyme binding"/>
    <property type="evidence" value="ECO:0007669"/>
    <property type="project" value="UniProtKB-ARBA"/>
</dbReference>
<dbReference type="GO" id="GO:0004523">
    <property type="term" value="F:RNA-DNA hybrid ribonuclease activity"/>
    <property type="evidence" value="ECO:0007669"/>
    <property type="project" value="InterPro"/>
</dbReference>
<dbReference type="EMBL" id="KL367490">
    <property type="protein sequence ID" value="KFD70161.1"/>
    <property type="molecule type" value="Genomic_DNA"/>
</dbReference>
<dbReference type="GO" id="GO:0015074">
    <property type="term" value="P:DNA integration"/>
    <property type="evidence" value="ECO:0007669"/>
    <property type="project" value="InterPro"/>
</dbReference>
<dbReference type="InterPro" id="IPR000477">
    <property type="entry name" value="RT_dom"/>
</dbReference>
<dbReference type="PROSITE" id="PS50878">
    <property type="entry name" value="RT_POL"/>
    <property type="match status" value="1"/>
</dbReference>
<dbReference type="AlphaFoldDB" id="A0A085NL15"/>
<name>A0A085NL15_9BILA</name>
<dbReference type="InterPro" id="IPR001878">
    <property type="entry name" value="Znf_CCHC"/>
</dbReference>
<dbReference type="Pfam" id="PF13456">
    <property type="entry name" value="RVT_3"/>
    <property type="match status" value="1"/>
</dbReference>
<evidence type="ECO:0000259" key="3">
    <source>
        <dbReference type="PROSITE" id="PS50158"/>
    </source>
</evidence>
<dbReference type="PANTHER" id="PTHR37984">
    <property type="entry name" value="PROTEIN CBG26694"/>
    <property type="match status" value="1"/>
</dbReference>
<dbReference type="SUPFAM" id="SSF53098">
    <property type="entry name" value="Ribonuclease H-like"/>
    <property type="match status" value="1"/>
</dbReference>
<evidence type="ECO:0000256" key="2">
    <source>
        <dbReference type="SAM" id="MobiDB-lite"/>
    </source>
</evidence>
<proteinExistence type="predicted"/>
<dbReference type="Pfam" id="PF00078">
    <property type="entry name" value="RVT_1"/>
    <property type="match status" value="1"/>
</dbReference>
<feature type="domain" description="Reverse transcriptase" evidence="4">
    <location>
        <begin position="430"/>
        <end position="640"/>
    </location>
</feature>
<dbReference type="Gene3D" id="3.30.70.270">
    <property type="match status" value="1"/>
</dbReference>
<dbReference type="Proteomes" id="UP000030758">
    <property type="component" value="Unassembled WGS sequence"/>
</dbReference>
<dbReference type="PROSITE" id="PS50158">
    <property type="entry name" value="ZF_CCHC"/>
    <property type="match status" value="1"/>
</dbReference>
<dbReference type="Pfam" id="PF23088">
    <property type="entry name" value="DUF7047"/>
    <property type="match status" value="1"/>
</dbReference>
<dbReference type="SUPFAM" id="SSF57756">
    <property type="entry name" value="Retrovirus zinc finger-like domains"/>
    <property type="match status" value="1"/>
</dbReference>
<keyword evidence="1" id="KW-0479">Metal-binding</keyword>
<evidence type="ECO:0000313" key="6">
    <source>
        <dbReference type="EMBL" id="KFD70161.1"/>
    </source>
</evidence>
<evidence type="ECO:0000259" key="4">
    <source>
        <dbReference type="PROSITE" id="PS50878"/>
    </source>
</evidence>
<dbReference type="InterPro" id="IPR043128">
    <property type="entry name" value="Rev_trsase/Diguanyl_cyclase"/>
</dbReference>
<dbReference type="Pfam" id="PF00098">
    <property type="entry name" value="zf-CCHC"/>
    <property type="match status" value="1"/>
</dbReference>
<keyword evidence="1" id="KW-0862">Zinc</keyword>
<dbReference type="InterPro" id="IPR036397">
    <property type="entry name" value="RNaseH_sf"/>
</dbReference>
<dbReference type="Pfam" id="PF00665">
    <property type="entry name" value="rve"/>
    <property type="match status" value="1"/>
</dbReference>
<feature type="domain" description="Integrase catalytic" evidence="5">
    <location>
        <begin position="915"/>
        <end position="1025"/>
    </location>
</feature>
<dbReference type="InterPro" id="IPR050951">
    <property type="entry name" value="Retrovirus_Pol_polyprotein"/>
</dbReference>
<dbReference type="InterPro" id="IPR001584">
    <property type="entry name" value="Integrase_cat-core"/>
</dbReference>